<name>A0A8B6DA38_MYTGA</name>
<proteinExistence type="predicted"/>
<sequence length="175" mass="19100">MDRNKSNANAKHKLKDLSNNTDSPFDSLSQQPYTKGSKKNFENNTSVYFIYEGLSFNKTPGNQNAYSTQTSTPHQHPYPLSFPGPPPAHSGSYPSFSLPPPPMANTNVLSHIMQYITRSVAGLMTEVQNMYVSNNIKLDELCVENNTMLAAIAAGGSGSPGKGSKIRKKIGTRTM</sequence>
<organism evidence="2 3">
    <name type="scientific">Mytilus galloprovincialis</name>
    <name type="common">Mediterranean mussel</name>
    <dbReference type="NCBI Taxonomy" id="29158"/>
    <lineage>
        <taxon>Eukaryota</taxon>
        <taxon>Metazoa</taxon>
        <taxon>Spiralia</taxon>
        <taxon>Lophotrochozoa</taxon>
        <taxon>Mollusca</taxon>
        <taxon>Bivalvia</taxon>
        <taxon>Autobranchia</taxon>
        <taxon>Pteriomorphia</taxon>
        <taxon>Mytilida</taxon>
        <taxon>Mytiloidea</taxon>
        <taxon>Mytilidae</taxon>
        <taxon>Mytilinae</taxon>
        <taxon>Mytilus</taxon>
    </lineage>
</organism>
<feature type="compositionally biased region" description="Polar residues" evidence="1">
    <location>
        <begin position="17"/>
        <end position="34"/>
    </location>
</feature>
<evidence type="ECO:0000313" key="3">
    <source>
        <dbReference type="Proteomes" id="UP000596742"/>
    </source>
</evidence>
<dbReference type="Proteomes" id="UP000596742">
    <property type="component" value="Unassembled WGS sequence"/>
</dbReference>
<feature type="region of interest" description="Disordered" evidence="1">
    <location>
        <begin position="156"/>
        <end position="175"/>
    </location>
</feature>
<feature type="compositionally biased region" description="Basic residues" evidence="1">
    <location>
        <begin position="164"/>
        <end position="175"/>
    </location>
</feature>
<protein>
    <submittedName>
        <fullName evidence="2">Uncharacterized protein</fullName>
    </submittedName>
</protein>
<reference evidence="2" key="1">
    <citation type="submission" date="2018-11" db="EMBL/GenBank/DDBJ databases">
        <authorList>
            <person name="Alioto T."/>
            <person name="Alioto T."/>
        </authorList>
    </citation>
    <scope>NUCLEOTIDE SEQUENCE</scope>
</reference>
<keyword evidence="3" id="KW-1185">Reference proteome</keyword>
<evidence type="ECO:0000313" key="2">
    <source>
        <dbReference type="EMBL" id="VDI16424.1"/>
    </source>
</evidence>
<gene>
    <name evidence="2" type="ORF">MGAL_10B070143</name>
</gene>
<feature type="compositionally biased region" description="Polar residues" evidence="1">
    <location>
        <begin position="60"/>
        <end position="74"/>
    </location>
</feature>
<feature type="region of interest" description="Disordered" evidence="1">
    <location>
        <begin position="60"/>
        <end position="98"/>
    </location>
</feature>
<dbReference type="AlphaFoldDB" id="A0A8B6DA38"/>
<accession>A0A8B6DA38</accession>
<comment type="caution">
    <text evidence="2">The sequence shown here is derived from an EMBL/GenBank/DDBJ whole genome shotgun (WGS) entry which is preliminary data.</text>
</comment>
<dbReference type="EMBL" id="UYJE01003084">
    <property type="protein sequence ID" value="VDI16424.1"/>
    <property type="molecule type" value="Genomic_DNA"/>
</dbReference>
<feature type="region of interest" description="Disordered" evidence="1">
    <location>
        <begin position="1"/>
        <end position="39"/>
    </location>
</feature>
<evidence type="ECO:0000256" key="1">
    <source>
        <dbReference type="SAM" id="MobiDB-lite"/>
    </source>
</evidence>